<organism evidence="13 14">
    <name type="scientific">Candidatus Beckwithbacteria bacterium CG2_30_44_31</name>
    <dbReference type="NCBI Taxonomy" id="1805035"/>
    <lineage>
        <taxon>Bacteria</taxon>
        <taxon>Candidatus Beckwithiibacteriota</taxon>
    </lineage>
</organism>
<comment type="function">
    <text evidence="9">Part of the Sec protein translocase complex. Interacts with the SecYEG preprotein conducting channel. SecDF uses the proton motive force (PMF) to complete protein translocation after the ATP-dependent function of SecA.</text>
</comment>
<keyword evidence="7 9" id="KW-0811">Translocation</keyword>
<dbReference type="Gene3D" id="3.30.70.3400">
    <property type="match status" value="1"/>
</dbReference>
<feature type="domain" description="Protein translocase subunit SecDF P1" evidence="11">
    <location>
        <begin position="56"/>
        <end position="114"/>
    </location>
</feature>
<evidence type="ECO:0000256" key="7">
    <source>
        <dbReference type="ARBA" id="ARBA00023010"/>
    </source>
</evidence>
<dbReference type="Pfam" id="PF02355">
    <property type="entry name" value="SecD_SecF_C"/>
    <property type="match status" value="1"/>
</dbReference>
<evidence type="ECO:0000259" key="10">
    <source>
        <dbReference type="Pfam" id="PF02355"/>
    </source>
</evidence>
<evidence type="ECO:0000256" key="5">
    <source>
        <dbReference type="ARBA" id="ARBA00022927"/>
    </source>
</evidence>
<dbReference type="Proteomes" id="UP000183605">
    <property type="component" value="Unassembled WGS sequence"/>
</dbReference>
<dbReference type="GO" id="GO:0006605">
    <property type="term" value="P:protein targeting"/>
    <property type="evidence" value="ECO:0007669"/>
    <property type="project" value="UniProtKB-UniRule"/>
</dbReference>
<evidence type="ECO:0000259" key="11">
    <source>
        <dbReference type="Pfam" id="PF21760"/>
    </source>
</evidence>
<dbReference type="GO" id="GO:0065002">
    <property type="term" value="P:intracellular protein transmembrane transport"/>
    <property type="evidence" value="ECO:0007669"/>
    <property type="project" value="UniProtKB-UniRule"/>
</dbReference>
<keyword evidence="3 9" id="KW-1003">Cell membrane</keyword>
<protein>
    <recommendedName>
        <fullName evidence="9">Protein translocase subunit SecD</fullName>
    </recommendedName>
</protein>
<evidence type="ECO:0000256" key="3">
    <source>
        <dbReference type="ARBA" id="ARBA00022475"/>
    </source>
</evidence>
<comment type="subunit">
    <text evidence="9">Forms a complex with SecF. Part of the essential Sec protein translocation apparatus which comprises SecA, SecYEG and auxiliary proteins SecDF. Other proteins may also be involved.</text>
</comment>
<dbReference type="Pfam" id="PF07549">
    <property type="entry name" value="Sec_GG"/>
    <property type="match status" value="1"/>
</dbReference>
<dbReference type="PANTHER" id="PTHR30081:SF1">
    <property type="entry name" value="PROTEIN TRANSLOCASE SUBUNIT SECD"/>
    <property type="match status" value="1"/>
</dbReference>
<dbReference type="Gene3D" id="3.30.1360.200">
    <property type="match status" value="1"/>
</dbReference>
<dbReference type="InterPro" id="IPR022813">
    <property type="entry name" value="SecD/SecF_arch_bac"/>
</dbReference>
<evidence type="ECO:0000259" key="12">
    <source>
        <dbReference type="Pfam" id="PF22599"/>
    </source>
</evidence>
<dbReference type="AlphaFoldDB" id="A0A1J5AYG4"/>
<dbReference type="Pfam" id="PF22599">
    <property type="entry name" value="SecDF_P1_head"/>
    <property type="match status" value="1"/>
</dbReference>
<evidence type="ECO:0000313" key="14">
    <source>
        <dbReference type="Proteomes" id="UP000183605"/>
    </source>
</evidence>
<dbReference type="PANTHER" id="PTHR30081">
    <property type="entry name" value="PROTEIN-EXPORT MEMBRANE PROTEIN SEC"/>
    <property type="match status" value="1"/>
</dbReference>
<evidence type="ECO:0000256" key="9">
    <source>
        <dbReference type="HAMAP-Rule" id="MF_01463"/>
    </source>
</evidence>
<dbReference type="InterPro" id="IPR055344">
    <property type="entry name" value="SecD_SecF_C_bact"/>
</dbReference>
<keyword evidence="5 9" id="KW-0653">Protein transport</keyword>
<dbReference type="SUPFAM" id="SSF82866">
    <property type="entry name" value="Multidrug efflux transporter AcrB transmembrane domain"/>
    <property type="match status" value="1"/>
</dbReference>
<evidence type="ECO:0000256" key="1">
    <source>
        <dbReference type="ARBA" id="ARBA00004651"/>
    </source>
</evidence>
<comment type="subcellular location">
    <subcellularLocation>
        <location evidence="1 9">Cell membrane</location>
        <topology evidence="1 9">Multi-pass membrane protein</topology>
    </subcellularLocation>
</comment>
<dbReference type="EMBL" id="MNXQ01000032">
    <property type="protein sequence ID" value="OIP03585.1"/>
    <property type="molecule type" value="Genomic_DNA"/>
</dbReference>
<evidence type="ECO:0000256" key="6">
    <source>
        <dbReference type="ARBA" id="ARBA00022989"/>
    </source>
</evidence>
<evidence type="ECO:0000256" key="8">
    <source>
        <dbReference type="ARBA" id="ARBA00023136"/>
    </source>
</evidence>
<dbReference type="PRINTS" id="PR00702">
    <property type="entry name" value="ACRIFLAVINRP"/>
</dbReference>
<comment type="caution">
    <text evidence="13">The sequence shown here is derived from an EMBL/GenBank/DDBJ whole genome shotgun (WGS) entry which is preliminary data.</text>
</comment>
<name>A0A1J5AYG4_9BACT</name>
<dbReference type="InterPro" id="IPR054384">
    <property type="entry name" value="SecDF_P1_head"/>
</dbReference>
<dbReference type="GO" id="GO:0015450">
    <property type="term" value="F:protein-transporting ATPase activity"/>
    <property type="evidence" value="ECO:0007669"/>
    <property type="project" value="InterPro"/>
</dbReference>
<dbReference type="InterPro" id="IPR048631">
    <property type="entry name" value="SecD_1st"/>
</dbReference>
<reference evidence="13 14" key="1">
    <citation type="journal article" date="2016" name="Environ. Microbiol.">
        <title>Genomic resolution of a cold subsurface aquifer community provides metabolic insights for novel microbes adapted to high CO concentrations.</title>
        <authorList>
            <person name="Probst A.J."/>
            <person name="Castelle C.J."/>
            <person name="Singh A."/>
            <person name="Brown C.T."/>
            <person name="Anantharaman K."/>
            <person name="Sharon I."/>
            <person name="Hug L.A."/>
            <person name="Burstein D."/>
            <person name="Emerson J.B."/>
            <person name="Thomas B.C."/>
            <person name="Banfield J.F."/>
        </authorList>
    </citation>
    <scope>NUCLEOTIDE SEQUENCE [LARGE SCALE GENOMIC DNA]</scope>
    <source>
        <strain evidence="13">CG2_30_44_31</strain>
    </source>
</reference>
<dbReference type="NCBIfam" id="TIGR00916">
    <property type="entry name" value="2A0604s01"/>
    <property type="match status" value="1"/>
</dbReference>
<comment type="similarity">
    <text evidence="9">Belongs to the SecD/SecF family. SecD subfamily.</text>
</comment>
<keyword evidence="4 9" id="KW-0812">Transmembrane</keyword>
<accession>A0A1J5AYG4</accession>
<feature type="transmembrane region" description="Helical" evidence="9">
    <location>
        <begin position="284"/>
        <end position="304"/>
    </location>
</feature>
<feature type="transmembrane region" description="Helical" evidence="9">
    <location>
        <begin position="387"/>
        <end position="409"/>
    </location>
</feature>
<feature type="domain" description="Protein export membrane protein SecD/SecF C-terminal" evidence="10">
    <location>
        <begin position="240"/>
        <end position="416"/>
    </location>
</feature>
<feature type="domain" description="SecDF P1 head subdomain" evidence="12">
    <location>
        <begin position="138"/>
        <end position="238"/>
    </location>
</feature>
<dbReference type="HAMAP" id="MF_01463_B">
    <property type="entry name" value="SecD_B"/>
    <property type="match status" value="1"/>
</dbReference>
<dbReference type="NCBIfam" id="TIGR01129">
    <property type="entry name" value="secD"/>
    <property type="match status" value="1"/>
</dbReference>
<proteinExistence type="inferred from homology"/>
<evidence type="ECO:0000313" key="13">
    <source>
        <dbReference type="EMBL" id="OIP03585.1"/>
    </source>
</evidence>
<dbReference type="GO" id="GO:0005886">
    <property type="term" value="C:plasma membrane"/>
    <property type="evidence" value="ECO:0007669"/>
    <property type="project" value="UniProtKB-SubCell"/>
</dbReference>
<evidence type="ECO:0000256" key="4">
    <source>
        <dbReference type="ARBA" id="ARBA00022692"/>
    </source>
</evidence>
<dbReference type="Pfam" id="PF21760">
    <property type="entry name" value="SecD_1st"/>
    <property type="match status" value="1"/>
</dbReference>
<dbReference type="InterPro" id="IPR022646">
    <property type="entry name" value="SecD/SecF_CS"/>
</dbReference>
<keyword evidence="6 9" id="KW-1133">Transmembrane helix</keyword>
<sequence length="430" mass="46156">MWRFLFILVLTAAAAAVNLIPQYSLKTGLDLQGGTHLLLQADMANIDPADRNTALESVKQVISRRVDLYGVSEPLIQTSNFKDDYRLIVELPGVKDVSKAISLIGQTAQLDFREDLSGAGPIDYASPSSAMARIYAFQPTGLTGKDLKKAAVSFGQSGNTTGQPVVSLEFTEAGSQQFAEITKRNVNQPVAIFLDNILITNPIVNEPILSGQAVISGNFTAESASALAIQLNAGALPVPIKIIEQKNISATLGSDSVRKSVIAGSIGLGLVVLFMILLYGINGFLADIALVIYGLITLAVYKLIPVTLTLPGIAGFILTIGMAVDSNILIFERLKEELRAGRPFSIALELAFGRAWDSIKDANMATIITSLVLINPLNFNWLNTSGLVRGFAITLFIGVIISLFTGIIVTRTLMRLFLSHITHPVCDRGN</sequence>
<keyword evidence="8 9" id="KW-0472">Membrane</keyword>
<dbReference type="GO" id="GO:0043952">
    <property type="term" value="P:protein transport by the Sec complex"/>
    <property type="evidence" value="ECO:0007669"/>
    <property type="project" value="UniProtKB-UniRule"/>
</dbReference>
<evidence type="ECO:0000256" key="2">
    <source>
        <dbReference type="ARBA" id="ARBA00022448"/>
    </source>
</evidence>
<keyword evidence="2 9" id="KW-0813">Transport</keyword>
<dbReference type="InterPro" id="IPR048634">
    <property type="entry name" value="SecD_SecF_C"/>
</dbReference>
<dbReference type="InterPro" id="IPR005791">
    <property type="entry name" value="SecD"/>
</dbReference>
<gene>
    <name evidence="9" type="primary">secD</name>
    <name evidence="13" type="ORF">AUK18_01715</name>
</gene>
<feature type="transmembrane region" description="Helical" evidence="9">
    <location>
        <begin position="261"/>
        <end position="279"/>
    </location>
</feature>
<comment type="caution">
    <text evidence="9">Lacks conserved residue(s) required for the propagation of feature annotation.</text>
</comment>
<dbReference type="InterPro" id="IPR001036">
    <property type="entry name" value="Acrflvin-R"/>
</dbReference>